<evidence type="ECO:0000313" key="1">
    <source>
        <dbReference type="EMBL" id="EGE05814.1"/>
    </source>
</evidence>
<dbReference type="OrthoDB" id="4172513at2759"/>
<dbReference type="Proteomes" id="UP000009169">
    <property type="component" value="Unassembled WGS sequence"/>
</dbReference>
<sequence length="245" mass="28038">MAQLKEESKEDAWIEVETEPDPAVAFSESPYASKPAMFRTSDGTIFSVPEDFVSKLPALAELRKENKGGVTSLSFDKGIAHTFFHCLCTGTYEQHYGEHPSWEDLNDCPVLWGLKCALRAHAVAKEFGFGALKLGAETHMKELYQWLPLDIFMDHIRENLAYFKDDMDWLRRRVQTALKAAFTRDPCFYERSIFLETIGHSSDFDRLLAQVMGRMYRSMRTGGTEEVAWSSNKESHGWENKLGDF</sequence>
<accession>F2PV96</accession>
<dbReference type="EMBL" id="DS995742">
    <property type="protein sequence ID" value="EGE05814.1"/>
    <property type="molecule type" value="Genomic_DNA"/>
</dbReference>
<dbReference type="PANTHER" id="PTHR37538:SF1">
    <property type="entry name" value="BTB DOMAIN-CONTAINING PROTEIN"/>
    <property type="match status" value="1"/>
</dbReference>
<keyword evidence="2" id="KW-1185">Reference proteome</keyword>
<reference evidence="2" key="1">
    <citation type="journal article" date="2012" name="MBio">
        <title>Comparative genome analysis of Trichophyton rubrum and related dermatophytes reveals candidate genes involved in infection.</title>
        <authorList>
            <person name="Martinez D.A."/>
            <person name="Oliver B.G."/>
            <person name="Graeser Y."/>
            <person name="Goldberg J.M."/>
            <person name="Li W."/>
            <person name="Martinez-Rossi N.M."/>
            <person name="Monod M."/>
            <person name="Shelest E."/>
            <person name="Barton R.C."/>
            <person name="Birch E."/>
            <person name="Brakhage A.A."/>
            <person name="Chen Z."/>
            <person name="Gurr S.J."/>
            <person name="Heiman D."/>
            <person name="Heitman J."/>
            <person name="Kosti I."/>
            <person name="Rossi A."/>
            <person name="Saif S."/>
            <person name="Samalova M."/>
            <person name="Saunders C.W."/>
            <person name="Shea T."/>
            <person name="Summerbell R.C."/>
            <person name="Xu J."/>
            <person name="Young S."/>
            <person name="Zeng Q."/>
            <person name="Birren B.W."/>
            <person name="Cuomo C.A."/>
            <person name="White T.C."/>
        </authorList>
    </citation>
    <scope>NUCLEOTIDE SEQUENCE [LARGE SCALE GENOMIC DNA]</scope>
    <source>
        <strain evidence="2">ATCC MYA-4606 / CBS 127.97</strain>
    </source>
</reference>
<dbReference type="PANTHER" id="PTHR37538">
    <property type="entry name" value="BTB DOMAIN-CONTAINING PROTEIN"/>
    <property type="match status" value="1"/>
</dbReference>
<dbReference type="AlphaFoldDB" id="F2PV96"/>
<dbReference type="VEuPathDB" id="FungiDB:TEQG_04823"/>
<protein>
    <submittedName>
        <fullName evidence="1">Uncharacterized protein</fullName>
    </submittedName>
</protein>
<proteinExistence type="predicted"/>
<dbReference type="HOGENOM" id="CLU_069397_0_0_1"/>
<gene>
    <name evidence="1" type="ORF">TEQG_04823</name>
</gene>
<name>F2PV96_TRIEC</name>
<organism evidence="1 2">
    <name type="scientific">Trichophyton equinum (strain ATCC MYA-4606 / CBS 127.97)</name>
    <name type="common">Horse ringworm fungus</name>
    <dbReference type="NCBI Taxonomy" id="559882"/>
    <lineage>
        <taxon>Eukaryota</taxon>
        <taxon>Fungi</taxon>
        <taxon>Dikarya</taxon>
        <taxon>Ascomycota</taxon>
        <taxon>Pezizomycotina</taxon>
        <taxon>Eurotiomycetes</taxon>
        <taxon>Eurotiomycetidae</taxon>
        <taxon>Onygenales</taxon>
        <taxon>Arthrodermataceae</taxon>
        <taxon>Trichophyton</taxon>
    </lineage>
</organism>
<evidence type="ECO:0000313" key="2">
    <source>
        <dbReference type="Proteomes" id="UP000009169"/>
    </source>
</evidence>